<dbReference type="InterPro" id="IPR004695">
    <property type="entry name" value="SLAC1/Mae1/Ssu1/TehA"/>
</dbReference>
<accession>A0A974XKN0</accession>
<feature type="transmembrane region" description="Helical" evidence="5">
    <location>
        <begin position="136"/>
        <end position="154"/>
    </location>
</feature>
<feature type="transmembrane region" description="Helical" evidence="5">
    <location>
        <begin position="221"/>
        <end position="242"/>
    </location>
</feature>
<feature type="transmembrane region" description="Helical" evidence="5">
    <location>
        <begin position="160"/>
        <end position="182"/>
    </location>
</feature>
<evidence type="ECO:0000313" key="7">
    <source>
        <dbReference type="Proteomes" id="UP000663281"/>
    </source>
</evidence>
<feature type="transmembrane region" description="Helical" evidence="5">
    <location>
        <begin position="295"/>
        <end position="314"/>
    </location>
</feature>
<evidence type="ECO:0000256" key="1">
    <source>
        <dbReference type="ARBA" id="ARBA00004141"/>
    </source>
</evidence>
<evidence type="ECO:0000256" key="5">
    <source>
        <dbReference type="SAM" id="Phobius"/>
    </source>
</evidence>
<sequence>MNSIPALVSRIAHLPSPLGGLALAIAGLGWSLENLGPGFNGQAQLMGALLATPLLLLLMAKFVLHPRVLWQELSHPLLGSVLPTFAMGLMTVSNCLGQYAPRVASGVWTFAVLVHICFFTLFAGHRLRRFKLTDMAPSWFVPPVGIIVAALAMPPGAYLALAQGLLGFGLISYGLLLPLMLYRLIVCAPLATAAMPSLAILAAPASLSLAGYLSITQQVNPIVIALLLPLALLMTSVVYLAAPTLLRLPFSPGYAAFTFPMVIGATALFKVSAWMSANGMKELSVTVHDLALVELLIACLTVLWVSICFFRYFFPTAFAKTRQPTLST</sequence>
<dbReference type="GO" id="GO:0046583">
    <property type="term" value="F:monoatomic cation efflux transmembrane transporter activity"/>
    <property type="evidence" value="ECO:0007669"/>
    <property type="project" value="TreeGrafter"/>
</dbReference>
<proteinExistence type="predicted"/>
<evidence type="ECO:0000313" key="6">
    <source>
        <dbReference type="EMBL" id="QSX28766.1"/>
    </source>
</evidence>
<keyword evidence="2 5" id="KW-0812">Transmembrane</keyword>
<feature type="transmembrane region" description="Helical" evidence="5">
    <location>
        <begin position="194"/>
        <end position="215"/>
    </location>
</feature>
<gene>
    <name evidence="6" type="ORF">JYB88_10810</name>
</gene>
<dbReference type="Proteomes" id="UP000663281">
    <property type="component" value="Chromosome"/>
</dbReference>
<comment type="subcellular location">
    <subcellularLocation>
        <location evidence="1">Membrane</location>
        <topology evidence="1">Multi-pass membrane protein</topology>
    </subcellularLocation>
</comment>
<feature type="transmembrane region" description="Helical" evidence="5">
    <location>
        <begin position="44"/>
        <end position="64"/>
    </location>
</feature>
<feature type="transmembrane region" description="Helical" evidence="5">
    <location>
        <begin position="76"/>
        <end position="100"/>
    </location>
</feature>
<dbReference type="CDD" id="cd09325">
    <property type="entry name" value="TDT_C4-dicarb_trans"/>
    <property type="match status" value="1"/>
</dbReference>
<dbReference type="RefSeq" id="WP_207324124.1">
    <property type="nucleotide sequence ID" value="NZ_CP071504.1"/>
</dbReference>
<name>A0A974XKN0_9GAMM</name>
<dbReference type="InterPro" id="IPR052951">
    <property type="entry name" value="Tellurite_res_ion_channel"/>
</dbReference>
<dbReference type="PANTHER" id="PTHR37955:SF1">
    <property type="entry name" value="DEP DOMAIN-CONTAINING PROTEIN"/>
    <property type="match status" value="1"/>
</dbReference>
<feature type="transmembrane region" description="Helical" evidence="5">
    <location>
        <begin position="12"/>
        <end position="32"/>
    </location>
</feature>
<keyword evidence="3 5" id="KW-1133">Transmembrane helix</keyword>
<protein>
    <submittedName>
        <fullName evidence="6">TDT family transporter</fullName>
    </submittedName>
</protein>
<evidence type="ECO:0000256" key="2">
    <source>
        <dbReference type="ARBA" id="ARBA00022692"/>
    </source>
</evidence>
<dbReference type="AlphaFoldDB" id="A0A974XKN0"/>
<dbReference type="GO" id="GO:0005886">
    <property type="term" value="C:plasma membrane"/>
    <property type="evidence" value="ECO:0007669"/>
    <property type="project" value="TreeGrafter"/>
</dbReference>
<dbReference type="Gene3D" id="1.50.10.150">
    <property type="entry name" value="Voltage-dependent anion channel"/>
    <property type="match status" value="1"/>
</dbReference>
<reference evidence="6 7" key="1">
    <citation type="submission" date="2021-03" db="EMBL/GenBank/DDBJ databases">
        <title>Novel species identification of genus Shewanella.</title>
        <authorList>
            <person name="Liu G."/>
            <person name="Zhang Q."/>
        </authorList>
    </citation>
    <scope>NUCLEOTIDE SEQUENCE [LARGE SCALE GENOMIC DNA]</scope>
    <source>
        <strain evidence="6 7">FJAT-53726</strain>
    </source>
</reference>
<keyword evidence="7" id="KW-1185">Reference proteome</keyword>
<evidence type="ECO:0000256" key="3">
    <source>
        <dbReference type="ARBA" id="ARBA00022989"/>
    </source>
</evidence>
<feature type="transmembrane region" description="Helical" evidence="5">
    <location>
        <begin position="254"/>
        <end position="275"/>
    </location>
</feature>
<organism evidence="6 7">
    <name type="scientific">Shewanella cyperi</name>
    <dbReference type="NCBI Taxonomy" id="2814292"/>
    <lineage>
        <taxon>Bacteria</taxon>
        <taxon>Pseudomonadati</taxon>
        <taxon>Pseudomonadota</taxon>
        <taxon>Gammaproteobacteria</taxon>
        <taxon>Alteromonadales</taxon>
        <taxon>Shewanellaceae</taxon>
        <taxon>Shewanella</taxon>
    </lineage>
</organism>
<dbReference type="PANTHER" id="PTHR37955">
    <property type="entry name" value="TELLURITE RESISTANCE PROTEIN TEHA"/>
    <property type="match status" value="1"/>
</dbReference>
<dbReference type="EMBL" id="CP071504">
    <property type="protein sequence ID" value="QSX28766.1"/>
    <property type="molecule type" value="Genomic_DNA"/>
</dbReference>
<feature type="transmembrane region" description="Helical" evidence="5">
    <location>
        <begin position="106"/>
        <end position="124"/>
    </location>
</feature>
<evidence type="ECO:0000256" key="4">
    <source>
        <dbReference type="ARBA" id="ARBA00023136"/>
    </source>
</evidence>
<dbReference type="InterPro" id="IPR038665">
    <property type="entry name" value="Voltage-dep_anion_channel_sf"/>
</dbReference>
<keyword evidence="4 5" id="KW-0472">Membrane</keyword>
<dbReference type="Pfam" id="PF03595">
    <property type="entry name" value="SLAC1"/>
    <property type="match status" value="1"/>
</dbReference>
<dbReference type="KEGG" id="scyp:JYB88_10810"/>